<reference evidence="1 2" key="1">
    <citation type="submission" date="2023-12" db="EMBL/GenBank/DDBJ databases">
        <title>Streptomyces sp. V4-01.</title>
        <authorList>
            <person name="Somphong A."/>
            <person name="Phongsopitanun W."/>
        </authorList>
    </citation>
    <scope>NUCLEOTIDE SEQUENCE [LARGE SCALE GENOMIC DNA]</scope>
    <source>
        <strain evidence="1 2">V4-01</strain>
    </source>
</reference>
<gene>
    <name evidence="1" type="ORF">V2S66_03125</name>
</gene>
<comment type="caution">
    <text evidence="1">The sequence shown here is derived from an EMBL/GenBank/DDBJ whole genome shotgun (WGS) entry which is preliminary data.</text>
</comment>
<proteinExistence type="predicted"/>
<dbReference type="RefSeq" id="WP_330792852.1">
    <property type="nucleotide sequence ID" value="NZ_JAZEWV010000002.1"/>
</dbReference>
<dbReference type="EMBL" id="JAZEWV010000002">
    <property type="protein sequence ID" value="MEE4540959.1"/>
    <property type="molecule type" value="Genomic_DNA"/>
</dbReference>
<evidence type="ECO:0000313" key="1">
    <source>
        <dbReference type="EMBL" id="MEE4540959.1"/>
    </source>
</evidence>
<name>A0ABU7P575_9ACTN</name>
<keyword evidence="2" id="KW-1185">Reference proteome</keyword>
<dbReference type="Proteomes" id="UP001344658">
    <property type="component" value="Unassembled WGS sequence"/>
</dbReference>
<evidence type="ECO:0000313" key="2">
    <source>
        <dbReference type="Proteomes" id="UP001344658"/>
    </source>
</evidence>
<accession>A0ABU7P575</accession>
<protein>
    <submittedName>
        <fullName evidence="1">Uncharacterized protein</fullName>
    </submittedName>
</protein>
<organism evidence="1 2">
    <name type="scientific">Actinacidiphila polyblastidii</name>
    <dbReference type="NCBI Taxonomy" id="3110430"/>
    <lineage>
        <taxon>Bacteria</taxon>
        <taxon>Bacillati</taxon>
        <taxon>Actinomycetota</taxon>
        <taxon>Actinomycetes</taxon>
        <taxon>Kitasatosporales</taxon>
        <taxon>Streptomycetaceae</taxon>
        <taxon>Actinacidiphila</taxon>
    </lineage>
</organism>
<sequence>MIRLLLPAANDIAELVDALLDAADTCQTRAPDLAARRRALADQIGDALDQLPTPTIREDHDTP</sequence>